<feature type="transmembrane region" description="Helical" evidence="9">
    <location>
        <begin position="804"/>
        <end position="827"/>
    </location>
</feature>
<evidence type="ECO:0000259" key="11">
    <source>
        <dbReference type="PROSITE" id="PS50929"/>
    </source>
</evidence>
<dbReference type="Pfam" id="PF00664">
    <property type="entry name" value="ABC_membrane"/>
    <property type="match status" value="2"/>
</dbReference>
<protein>
    <submittedName>
        <fullName evidence="12">P-loop containing nucleoside triphosphate hydrolase protein</fullName>
    </submittedName>
</protein>
<dbReference type="Pfam" id="PF00005">
    <property type="entry name" value="ABC_tran"/>
    <property type="match status" value="2"/>
</dbReference>
<evidence type="ECO:0000256" key="1">
    <source>
        <dbReference type="ARBA" id="ARBA00004141"/>
    </source>
</evidence>
<feature type="domain" description="ABC transmembrane type-1" evidence="11">
    <location>
        <begin position="811"/>
        <end position="1105"/>
    </location>
</feature>
<dbReference type="GO" id="GO:0016887">
    <property type="term" value="F:ATP hydrolysis activity"/>
    <property type="evidence" value="ECO:0007669"/>
    <property type="project" value="InterPro"/>
</dbReference>
<dbReference type="PROSITE" id="PS50893">
    <property type="entry name" value="ABC_TRANSPORTER_2"/>
    <property type="match status" value="2"/>
</dbReference>
<comment type="similarity">
    <text evidence="2">Belongs to the ABC transporter superfamily. ABCC family. Conjugate transporter (TC 3.A.1.208) subfamily.</text>
</comment>
<dbReference type="PANTHER" id="PTHR24223">
    <property type="entry name" value="ATP-BINDING CASSETTE SUB-FAMILY C"/>
    <property type="match status" value="1"/>
</dbReference>
<dbReference type="InterPro" id="IPR003439">
    <property type="entry name" value="ABC_transporter-like_ATP-bd"/>
</dbReference>
<dbReference type="FunFam" id="3.40.50.300:FF:000630">
    <property type="entry name" value="ATP-binding cassette (ABC) transporter, putative"/>
    <property type="match status" value="1"/>
</dbReference>
<dbReference type="InterPro" id="IPR003593">
    <property type="entry name" value="AAA+_ATPase"/>
</dbReference>
<dbReference type="CDD" id="cd03244">
    <property type="entry name" value="ABCC_MRP_domain2"/>
    <property type="match status" value="1"/>
</dbReference>
<keyword evidence="12" id="KW-0378">Hydrolase</keyword>
<feature type="transmembrane region" description="Helical" evidence="9">
    <location>
        <begin position="1077"/>
        <end position="1097"/>
    </location>
</feature>
<proteinExistence type="inferred from homology"/>
<dbReference type="CDD" id="cd18596">
    <property type="entry name" value="ABC_6TM_VMR1_D1_like"/>
    <property type="match status" value="1"/>
</dbReference>
<dbReference type="GO" id="GO:0016020">
    <property type="term" value="C:membrane"/>
    <property type="evidence" value="ECO:0007669"/>
    <property type="project" value="UniProtKB-SubCell"/>
</dbReference>
<evidence type="ECO:0000256" key="6">
    <source>
        <dbReference type="ARBA" id="ARBA00022840"/>
    </source>
</evidence>
<evidence type="ECO:0000256" key="3">
    <source>
        <dbReference type="ARBA" id="ARBA00022448"/>
    </source>
</evidence>
<evidence type="ECO:0000256" key="7">
    <source>
        <dbReference type="ARBA" id="ARBA00022989"/>
    </source>
</evidence>
<dbReference type="SUPFAM" id="SSF90123">
    <property type="entry name" value="ABC transporter transmembrane region"/>
    <property type="match status" value="2"/>
</dbReference>
<keyword evidence="3" id="KW-0813">Transport</keyword>
<organism evidence="12 13">
    <name type="scientific">Aspergillus minisclerotigenes</name>
    <dbReference type="NCBI Taxonomy" id="656917"/>
    <lineage>
        <taxon>Eukaryota</taxon>
        <taxon>Fungi</taxon>
        <taxon>Dikarya</taxon>
        <taxon>Ascomycota</taxon>
        <taxon>Pezizomycotina</taxon>
        <taxon>Eurotiomycetes</taxon>
        <taxon>Eurotiomycetidae</taxon>
        <taxon>Eurotiales</taxon>
        <taxon>Aspergillaceae</taxon>
        <taxon>Aspergillus</taxon>
        <taxon>Aspergillus subgen. Circumdati</taxon>
    </lineage>
</organism>
<dbReference type="InterPro" id="IPR011527">
    <property type="entry name" value="ABC1_TM_dom"/>
</dbReference>
<feature type="transmembrane region" description="Helical" evidence="9">
    <location>
        <begin position="370"/>
        <end position="387"/>
    </location>
</feature>
<dbReference type="PROSITE" id="PS00211">
    <property type="entry name" value="ABC_TRANSPORTER_1"/>
    <property type="match status" value="2"/>
</dbReference>
<feature type="transmembrane region" description="Helical" evidence="9">
    <location>
        <begin position="21"/>
        <end position="38"/>
    </location>
</feature>
<evidence type="ECO:0000256" key="9">
    <source>
        <dbReference type="SAM" id="Phobius"/>
    </source>
</evidence>
<dbReference type="InterPro" id="IPR050173">
    <property type="entry name" value="ABC_transporter_C-like"/>
</dbReference>
<dbReference type="PANTHER" id="PTHR24223:SF456">
    <property type="entry name" value="MULTIDRUG RESISTANCE-ASSOCIATED PROTEIN LETHAL(2)03659"/>
    <property type="match status" value="1"/>
</dbReference>
<evidence type="ECO:0000256" key="4">
    <source>
        <dbReference type="ARBA" id="ARBA00022692"/>
    </source>
</evidence>
<dbReference type="CDD" id="cd18604">
    <property type="entry name" value="ABC_6TM_VMR1_D2_like"/>
    <property type="match status" value="1"/>
</dbReference>
<sequence length="1390" mass="153239">MYSDRDGVASEHSEAVYQTRIWRLLFLTSLLAGVGFGASVVDVEYGNWDLSKNWFSSLRWSTLCWTVLLLHSLWLHGMRDCAAVYAAGLRGSALSALTLASQISEDLSRTRVFFTLSPTLLQYGTAFLLALIQTFFPRRPDVFTPEGKLVDRENGSSAFQKYSMQWCVHALYLAGDKVGIDQLPVLDYYTRSKSHSAIVSLKTSLWNHLAVQHSAAFAKQWTLMLLRSVVTFGSPYCVMRLLKSLEMTESPTDEAWLWLIGIALSSVGEAVIHYHLAWIQWSELGIPIRAQLIMAIFQKALRIKDSKHSESLNSKGASASEKAQAINLISSDTLAFSKFTAVNHVLPFSVVKFVMAISFLLRLLGWQSTLIAMVVTVASIPIHTMVIKHERKTRKDLTAARDRKIKVINEALQALRQIKLQGLEAQWEERINQFRLEELNYLRSTFMASTVRSVWKLTAPLLVAAASVCTFGSSASISPSIIFPMIELLPHLQGTLGTIPTVIQDLLDARSNAHRMDEYLRRPEQNRVIDPSPSGQVVFRNASITWPTEELVDKGTSPQLFCLRNINLKFPVGELSVIHGQTGSGKSLLLSAILGEADLLSGSIQAPSVVEGQQVAFVAQSPWLQNATVKDNILFGNPLDQERYIKVLNACMLPLDLAALPKGDETKIGLNGVKLSGGQRTRVALARAIYSSAVLLVLDDILSALDASVSRDILRTLTGELCHNRTRILVTHRASLCAPMTKYVVQLHNNTISYAGSAESMEEVVAPDPELNVEFRPPIEAESKEKARIPTKAKKAAARSDLSVYARYFTAAGGFTFGAAYLLGLVIKQLLAALTTWALGCINSPNSSPIPAELPTPGESSWHQRYTYLYLLSLLMTITWDLLFNLHTFSGSVRASEAIYRVMTSRVIRMPLIWLDTASIGGILKNFTADARMVDDSLLTTLSEFADCIVKMMVISVIGLYTSRNTTILTIGFLYAGLQVGKIYIRARSMVKRADAEPTAAILEHFATTSSGISTIRAFGAVGRFMDQMHHHLDRLSVARRYFWVFNRWLGLQMSLIGILFSTGMGVFLLFSNADPSLVGFSLSFSMGLSGALFKAVNAFGLLETYMDAAGGMTAYSELQIEDQRGADVPEDWPSQGEIIVNKLEVGYSPNLPLVLRDISFTAVPGQRIGIVGRTGAGKSSLALALLRLIEPCSGSILVDGIDLSRVKVQSLRAKIAFVPQDPILFSGTVRSNLDYFQRVSNETLEDALRRVRLLAVGESEGERSGVLALDSPISAGGANISQGQRQLLCLARILVQDPKVVILDEATSAVDNETDQWIQETIQHELHRTLIVVAHRLQSIASFDQVLVISDGRIIEAGRPVDLLRRQGAFYKLVEDSGDRDFLIKTMLG</sequence>
<dbReference type="Gene3D" id="1.20.1560.10">
    <property type="entry name" value="ABC transporter type 1, transmembrane domain"/>
    <property type="match status" value="2"/>
</dbReference>
<accession>A0A5N6JF75</accession>
<dbReference type="Gene3D" id="3.40.50.300">
    <property type="entry name" value="P-loop containing nucleotide triphosphate hydrolases"/>
    <property type="match status" value="2"/>
</dbReference>
<feature type="domain" description="ABC transporter" evidence="10">
    <location>
        <begin position="1141"/>
        <end position="1377"/>
    </location>
</feature>
<dbReference type="SUPFAM" id="SSF52540">
    <property type="entry name" value="P-loop containing nucleoside triphosphate hydrolases"/>
    <property type="match status" value="2"/>
</dbReference>
<feature type="transmembrane region" description="Helical" evidence="9">
    <location>
        <begin position="58"/>
        <end position="75"/>
    </location>
</feature>
<keyword evidence="4 9" id="KW-0812">Transmembrane</keyword>
<dbReference type="GO" id="GO:0005524">
    <property type="term" value="F:ATP binding"/>
    <property type="evidence" value="ECO:0007669"/>
    <property type="project" value="UniProtKB-KW"/>
</dbReference>
<gene>
    <name evidence="12" type="ORF">BDV30DRAFT_235193</name>
</gene>
<evidence type="ECO:0000313" key="12">
    <source>
        <dbReference type="EMBL" id="KAB8276949.1"/>
    </source>
</evidence>
<dbReference type="InterPro" id="IPR036640">
    <property type="entry name" value="ABC1_TM_sf"/>
</dbReference>
<dbReference type="EMBL" id="ML732774">
    <property type="protein sequence ID" value="KAB8276949.1"/>
    <property type="molecule type" value="Genomic_DNA"/>
</dbReference>
<name>A0A5N6JF75_9EURO</name>
<dbReference type="GO" id="GO:0140359">
    <property type="term" value="F:ABC-type transporter activity"/>
    <property type="evidence" value="ECO:0007669"/>
    <property type="project" value="InterPro"/>
</dbReference>
<dbReference type="SMART" id="SM00382">
    <property type="entry name" value="AAA"/>
    <property type="match status" value="2"/>
</dbReference>
<feature type="domain" description="ABC transporter" evidence="10">
    <location>
        <begin position="539"/>
        <end position="774"/>
    </location>
</feature>
<keyword evidence="6" id="KW-0067">ATP-binding</keyword>
<feature type="transmembrane region" description="Helical" evidence="9">
    <location>
        <begin position="967"/>
        <end position="985"/>
    </location>
</feature>
<dbReference type="InterPro" id="IPR017871">
    <property type="entry name" value="ABC_transporter-like_CS"/>
</dbReference>
<keyword evidence="5" id="KW-0547">Nucleotide-binding</keyword>
<comment type="subcellular location">
    <subcellularLocation>
        <location evidence="1">Membrane</location>
        <topology evidence="1">Multi-pass membrane protein</topology>
    </subcellularLocation>
</comment>
<keyword evidence="13" id="KW-1185">Reference proteome</keyword>
<dbReference type="InterPro" id="IPR027417">
    <property type="entry name" value="P-loop_NTPase"/>
</dbReference>
<dbReference type="Proteomes" id="UP000326289">
    <property type="component" value="Unassembled WGS sequence"/>
</dbReference>
<feature type="transmembrane region" description="Helical" evidence="9">
    <location>
        <begin position="1049"/>
        <end position="1071"/>
    </location>
</feature>
<evidence type="ECO:0000313" key="13">
    <source>
        <dbReference type="Proteomes" id="UP000326289"/>
    </source>
</evidence>
<evidence type="ECO:0000256" key="5">
    <source>
        <dbReference type="ARBA" id="ARBA00022741"/>
    </source>
</evidence>
<feature type="transmembrane region" description="Helical" evidence="9">
    <location>
        <begin position="867"/>
        <end position="886"/>
    </location>
</feature>
<evidence type="ECO:0000256" key="8">
    <source>
        <dbReference type="ARBA" id="ARBA00023136"/>
    </source>
</evidence>
<keyword evidence="8 9" id="KW-0472">Membrane</keyword>
<feature type="transmembrane region" description="Helical" evidence="9">
    <location>
        <begin position="112"/>
        <end position="132"/>
    </location>
</feature>
<dbReference type="PROSITE" id="PS50929">
    <property type="entry name" value="ABC_TM1F"/>
    <property type="match status" value="2"/>
</dbReference>
<feature type="domain" description="ABC transmembrane type-1" evidence="11">
    <location>
        <begin position="223"/>
        <end position="508"/>
    </location>
</feature>
<evidence type="ECO:0000256" key="2">
    <source>
        <dbReference type="ARBA" id="ARBA00009726"/>
    </source>
</evidence>
<evidence type="ECO:0000259" key="10">
    <source>
        <dbReference type="PROSITE" id="PS50893"/>
    </source>
</evidence>
<keyword evidence="7 9" id="KW-1133">Transmembrane helix</keyword>
<reference evidence="12 13" key="1">
    <citation type="submission" date="2019-04" db="EMBL/GenBank/DDBJ databases">
        <title>Fungal friends and foes A comparative genomics study of 23 Aspergillus species from section Flavi.</title>
        <authorList>
            <consortium name="DOE Joint Genome Institute"/>
            <person name="Kjaerbolling I."/>
            <person name="Vesth T.C."/>
            <person name="Frisvad J.C."/>
            <person name="Nybo J.L."/>
            <person name="Theobald S."/>
            <person name="Kildgaard S."/>
            <person name="Petersen T.I."/>
            <person name="Kuo A."/>
            <person name="Sato A."/>
            <person name="Lyhne E.K."/>
            <person name="Kogle M.E."/>
            <person name="Wiebenga A."/>
            <person name="Kun R.S."/>
            <person name="Lubbers R.J."/>
            <person name="Makela M.R."/>
            <person name="Barry K."/>
            <person name="Chovatia M."/>
            <person name="Clum A."/>
            <person name="Daum C."/>
            <person name="Haridas S."/>
            <person name="He G."/>
            <person name="LaButti K."/>
            <person name="Lipzen A."/>
            <person name="Mondo S."/>
            <person name="Pangilinan J."/>
            <person name="Riley R."/>
            <person name="Salamov A."/>
            <person name="Simmons B.A."/>
            <person name="Magnuson J.K."/>
            <person name="Henrissat B."/>
            <person name="Mortensen U.H."/>
            <person name="Larsen T.O."/>
            <person name="De vries R.P."/>
            <person name="Grigoriev I.V."/>
            <person name="Machida M."/>
            <person name="Baker S.E."/>
            <person name="Andersen M.R."/>
        </authorList>
    </citation>
    <scope>NUCLEOTIDE SEQUENCE [LARGE SCALE GENOMIC DNA]</scope>
    <source>
        <strain evidence="12 13">CBS 117635</strain>
    </source>
</reference>
<dbReference type="CDD" id="cd03250">
    <property type="entry name" value="ABCC_MRP_domain1"/>
    <property type="match status" value="1"/>
</dbReference>